<evidence type="ECO:0000259" key="16">
    <source>
        <dbReference type="PROSITE" id="PS51194"/>
    </source>
</evidence>
<dbReference type="FunFam" id="3.40.50.300:FF:000114">
    <property type="entry name" value="ATP-dependent RNA helicase DDX6"/>
    <property type="match status" value="1"/>
</dbReference>
<comment type="similarity">
    <text evidence="10">Belongs to the DEAD box helicase family. DDX6/DHH1 subfamily.</text>
</comment>
<keyword evidence="7 13" id="KW-0067">ATP-binding</keyword>
<name>A0A6A4K8I1_9ERIC</name>
<feature type="short sequence motif" description="Q motif" evidence="12">
    <location>
        <begin position="185"/>
        <end position="213"/>
    </location>
</feature>
<feature type="domain" description="DEAD-box RNA helicase Q" evidence="17">
    <location>
        <begin position="185"/>
        <end position="213"/>
    </location>
</feature>
<evidence type="ECO:0000256" key="3">
    <source>
        <dbReference type="ARBA" id="ARBA00022490"/>
    </source>
</evidence>
<evidence type="ECO:0000256" key="8">
    <source>
        <dbReference type="ARBA" id="ARBA00022884"/>
    </source>
</evidence>
<evidence type="ECO:0000259" key="17">
    <source>
        <dbReference type="PROSITE" id="PS51195"/>
    </source>
</evidence>
<protein>
    <recommendedName>
        <fullName evidence="2">RNA helicase</fullName>
        <ecNumber evidence="2">3.6.4.13</ecNumber>
    </recommendedName>
</protein>
<feature type="domain" description="Helicase ATP-binding" evidence="15">
    <location>
        <begin position="216"/>
        <end position="419"/>
    </location>
</feature>
<comment type="caution">
    <text evidence="18">The sequence shown here is derived from an EMBL/GenBank/DDBJ whole genome shotgun (WGS) entry which is preliminary data.</text>
</comment>
<dbReference type="OrthoDB" id="1645643at2759"/>
<comment type="subcellular location">
    <subcellularLocation>
        <location evidence="1">Cytoplasm</location>
    </subcellularLocation>
</comment>
<dbReference type="GO" id="GO:0005737">
    <property type="term" value="C:cytoplasm"/>
    <property type="evidence" value="ECO:0007669"/>
    <property type="project" value="UniProtKB-SubCell"/>
</dbReference>
<evidence type="ECO:0000256" key="13">
    <source>
        <dbReference type="RuleBase" id="RU000492"/>
    </source>
</evidence>
<feature type="compositionally biased region" description="Low complexity" evidence="14">
    <location>
        <begin position="1"/>
        <end position="11"/>
    </location>
</feature>
<dbReference type="SUPFAM" id="SSF52540">
    <property type="entry name" value="P-loop containing nucleoside triphosphate hydrolases"/>
    <property type="match status" value="1"/>
</dbReference>
<dbReference type="PROSITE" id="PS51192">
    <property type="entry name" value="HELICASE_ATP_BIND_1"/>
    <property type="match status" value="1"/>
</dbReference>
<evidence type="ECO:0000256" key="12">
    <source>
        <dbReference type="PROSITE-ProRule" id="PRU00552"/>
    </source>
</evidence>
<evidence type="ECO:0000256" key="7">
    <source>
        <dbReference type="ARBA" id="ARBA00022840"/>
    </source>
</evidence>
<dbReference type="CDD" id="cd17940">
    <property type="entry name" value="DEADc_DDX6"/>
    <property type="match status" value="1"/>
</dbReference>
<evidence type="ECO:0000256" key="9">
    <source>
        <dbReference type="ARBA" id="ARBA00037591"/>
    </source>
</evidence>
<feature type="region of interest" description="Disordered" evidence="14">
    <location>
        <begin position="1"/>
        <end position="78"/>
    </location>
</feature>
<evidence type="ECO:0000256" key="2">
    <source>
        <dbReference type="ARBA" id="ARBA00012552"/>
    </source>
</evidence>
<feature type="compositionally biased region" description="Low complexity" evidence="14">
    <location>
        <begin position="24"/>
        <end position="37"/>
    </location>
</feature>
<evidence type="ECO:0000256" key="14">
    <source>
        <dbReference type="SAM" id="MobiDB-lite"/>
    </source>
</evidence>
<proteinExistence type="inferred from homology"/>
<keyword evidence="4 13" id="KW-0547">Nucleotide-binding</keyword>
<dbReference type="PROSITE" id="PS00039">
    <property type="entry name" value="DEAD_ATP_HELICASE"/>
    <property type="match status" value="1"/>
</dbReference>
<evidence type="ECO:0000256" key="6">
    <source>
        <dbReference type="ARBA" id="ARBA00022806"/>
    </source>
</evidence>
<dbReference type="InterPro" id="IPR000629">
    <property type="entry name" value="RNA-helicase_DEAD-box_CS"/>
</dbReference>
<dbReference type="Pfam" id="PF00271">
    <property type="entry name" value="Helicase_C"/>
    <property type="match status" value="1"/>
</dbReference>
<comment type="catalytic activity">
    <reaction evidence="11">
        <text>ATP + H2O = ADP + phosphate + H(+)</text>
        <dbReference type="Rhea" id="RHEA:13065"/>
        <dbReference type="ChEBI" id="CHEBI:15377"/>
        <dbReference type="ChEBI" id="CHEBI:15378"/>
        <dbReference type="ChEBI" id="CHEBI:30616"/>
        <dbReference type="ChEBI" id="CHEBI:43474"/>
        <dbReference type="ChEBI" id="CHEBI:456216"/>
        <dbReference type="EC" id="3.6.4.13"/>
    </reaction>
</comment>
<comment type="function">
    <text evidence="9">ATP-dependent RNA helicase involved in mRNA turnover, and more specifically in mRNA decapping.</text>
</comment>
<feature type="compositionally biased region" description="Gly residues" evidence="14">
    <location>
        <begin position="12"/>
        <end position="23"/>
    </location>
</feature>
<dbReference type="GO" id="GO:0003723">
    <property type="term" value="F:RNA binding"/>
    <property type="evidence" value="ECO:0007669"/>
    <property type="project" value="UniProtKB-KW"/>
</dbReference>
<keyword evidence="6 13" id="KW-0347">Helicase</keyword>
<gene>
    <name evidence="18" type="ORF">C3L33_23009</name>
</gene>
<dbReference type="InterPro" id="IPR001650">
    <property type="entry name" value="Helicase_C-like"/>
</dbReference>
<dbReference type="SMART" id="SM00490">
    <property type="entry name" value="HELICc"/>
    <property type="match status" value="1"/>
</dbReference>
<feature type="compositionally biased region" description="Low complexity" evidence="14">
    <location>
        <begin position="44"/>
        <end position="72"/>
    </location>
</feature>
<sequence>MNPRGRYPPGISSGGGGRGGGPNGNPNFQQRNFQQQYVQRSAMQNQHQQFQNQQQLQQQQQQHQQQQHQQQQWLRRSQLGAESSVDEVEKTVQSEAVDSSSHDWKARLKLPPVDTRYRTEARISDSIDPVTREISWVVTRRVRNDLKPWGRVALEFSRESTMDLRLVLIITSPFFSQDVTATKGNEFEDYFLKRELLMGIYEKGFERPSPIQEESIPIALTGSDILARAKNGTGKTAAFCIPALEKIDQDNNVIQGSNLNDLIIFDLCVVLSLACSLMDFVTELSFAAVVILVPTRELALQTSQVCKELGKHLNIEVMVTTGGTSLKDDIMRLYQPVHLLVGTPGRILDLARKGVCVLKDCSMLVMDEADKLLSPEFQPSVEQLIRFLPATRQILMFSATFPVTVKDFKDRFLRKPYVINLMDELTLKGITQFYAFVEERQKLHCLNTLFSKLQINQSIIFCNSVNRVELLAKKITELGYSCFYIHAKMLQDHRNRVFHDFRNGACRNLVCTDLFTRGIDIQAVNVVINFDFPRNAETYLHRVGRSGRFGHLGLAVNLITYEDRFNLYRIEQELGTEIKQIPPHIDQAIYCQ</sequence>
<feature type="domain" description="Helicase C-terminal" evidence="16">
    <location>
        <begin position="429"/>
        <end position="589"/>
    </location>
</feature>
<dbReference type="Pfam" id="PF00270">
    <property type="entry name" value="DEAD"/>
    <property type="match status" value="1"/>
</dbReference>
<feature type="non-terminal residue" evidence="18">
    <location>
        <position position="1"/>
    </location>
</feature>
<evidence type="ECO:0000256" key="1">
    <source>
        <dbReference type="ARBA" id="ARBA00004496"/>
    </source>
</evidence>
<dbReference type="PROSITE" id="PS51195">
    <property type="entry name" value="Q_MOTIF"/>
    <property type="match status" value="1"/>
</dbReference>
<accession>A0A6A4K8I1</accession>
<evidence type="ECO:0000259" key="15">
    <source>
        <dbReference type="PROSITE" id="PS51192"/>
    </source>
</evidence>
<evidence type="ECO:0000256" key="5">
    <source>
        <dbReference type="ARBA" id="ARBA00022801"/>
    </source>
</evidence>
<evidence type="ECO:0000256" key="10">
    <source>
        <dbReference type="ARBA" id="ARBA00038316"/>
    </source>
</evidence>
<dbReference type="CDD" id="cd18787">
    <property type="entry name" value="SF2_C_DEAD"/>
    <property type="match status" value="1"/>
</dbReference>
<evidence type="ECO:0000256" key="4">
    <source>
        <dbReference type="ARBA" id="ARBA00022741"/>
    </source>
</evidence>
<dbReference type="EMBL" id="QEFC01004538">
    <property type="protein sequence ID" value="KAE9445093.1"/>
    <property type="molecule type" value="Genomic_DNA"/>
</dbReference>
<dbReference type="GO" id="GO:0005524">
    <property type="term" value="F:ATP binding"/>
    <property type="evidence" value="ECO:0007669"/>
    <property type="project" value="UniProtKB-KW"/>
</dbReference>
<evidence type="ECO:0000256" key="11">
    <source>
        <dbReference type="ARBA" id="ARBA00047984"/>
    </source>
</evidence>
<dbReference type="InterPro" id="IPR014014">
    <property type="entry name" value="RNA_helicase_DEAD_Q_motif"/>
</dbReference>
<dbReference type="GO" id="GO:0016787">
    <property type="term" value="F:hydrolase activity"/>
    <property type="evidence" value="ECO:0007669"/>
    <property type="project" value="UniProtKB-KW"/>
</dbReference>
<evidence type="ECO:0000313" key="18">
    <source>
        <dbReference type="EMBL" id="KAE9445093.1"/>
    </source>
</evidence>
<dbReference type="Gene3D" id="3.40.50.300">
    <property type="entry name" value="P-loop containing nucleotide triphosphate hydrolases"/>
    <property type="match status" value="2"/>
</dbReference>
<dbReference type="PROSITE" id="PS51194">
    <property type="entry name" value="HELICASE_CTER"/>
    <property type="match status" value="1"/>
</dbReference>
<keyword evidence="5 13" id="KW-0378">Hydrolase</keyword>
<dbReference type="PANTHER" id="PTHR47960">
    <property type="entry name" value="DEAD-BOX ATP-DEPENDENT RNA HELICASE 50"/>
    <property type="match status" value="1"/>
</dbReference>
<dbReference type="AlphaFoldDB" id="A0A6A4K8I1"/>
<dbReference type="InterPro" id="IPR011545">
    <property type="entry name" value="DEAD/DEAH_box_helicase_dom"/>
</dbReference>
<dbReference type="SMART" id="SM00487">
    <property type="entry name" value="DEXDc"/>
    <property type="match status" value="1"/>
</dbReference>
<dbReference type="EC" id="3.6.4.13" evidence="2"/>
<dbReference type="InterPro" id="IPR027417">
    <property type="entry name" value="P-loop_NTPase"/>
</dbReference>
<dbReference type="GO" id="GO:0003724">
    <property type="term" value="F:RNA helicase activity"/>
    <property type="evidence" value="ECO:0007669"/>
    <property type="project" value="UniProtKB-EC"/>
</dbReference>
<keyword evidence="3" id="KW-0963">Cytoplasm</keyword>
<reference evidence="18" key="1">
    <citation type="journal article" date="2019" name="Genome Biol. Evol.">
        <title>The Rhododendron genome and chromosomal organization provide insight into shared whole-genome duplications across the heath family (Ericaceae).</title>
        <authorList>
            <person name="Soza V.L."/>
            <person name="Lindsley D."/>
            <person name="Waalkes A."/>
            <person name="Ramage E."/>
            <person name="Patwardhan R.P."/>
            <person name="Burton J.N."/>
            <person name="Adey A."/>
            <person name="Kumar A."/>
            <person name="Qiu R."/>
            <person name="Shendure J."/>
            <person name="Hall B."/>
        </authorList>
    </citation>
    <scope>NUCLEOTIDE SEQUENCE</scope>
    <source>
        <strain evidence="18">RSF 1966-606</strain>
    </source>
</reference>
<organism evidence="18">
    <name type="scientific">Rhododendron williamsianum</name>
    <dbReference type="NCBI Taxonomy" id="262921"/>
    <lineage>
        <taxon>Eukaryota</taxon>
        <taxon>Viridiplantae</taxon>
        <taxon>Streptophyta</taxon>
        <taxon>Embryophyta</taxon>
        <taxon>Tracheophyta</taxon>
        <taxon>Spermatophyta</taxon>
        <taxon>Magnoliopsida</taxon>
        <taxon>eudicotyledons</taxon>
        <taxon>Gunneridae</taxon>
        <taxon>Pentapetalae</taxon>
        <taxon>asterids</taxon>
        <taxon>Ericales</taxon>
        <taxon>Ericaceae</taxon>
        <taxon>Ericoideae</taxon>
        <taxon>Rhodoreae</taxon>
        <taxon>Rhododendron</taxon>
    </lineage>
</organism>
<keyword evidence="8" id="KW-0694">RNA-binding</keyword>
<dbReference type="InterPro" id="IPR014001">
    <property type="entry name" value="Helicase_ATP-bd"/>
</dbReference>